<dbReference type="EMBL" id="QSAJ01000018">
    <property type="protein sequence ID" value="RGW53049.1"/>
    <property type="molecule type" value="Genomic_DNA"/>
</dbReference>
<reference evidence="1 2" key="1">
    <citation type="submission" date="2018-08" db="EMBL/GenBank/DDBJ databases">
        <title>A genome reference for cultivated species of the human gut microbiota.</title>
        <authorList>
            <person name="Zou Y."/>
            <person name="Xue W."/>
            <person name="Luo G."/>
        </authorList>
    </citation>
    <scope>NUCLEOTIDE SEQUENCE [LARGE SCALE GENOMIC DNA]</scope>
    <source>
        <strain evidence="1 2">AF12-11</strain>
    </source>
</reference>
<organism evidence="1 2">
    <name type="scientific">Dorea formicigenerans</name>
    <dbReference type="NCBI Taxonomy" id="39486"/>
    <lineage>
        <taxon>Bacteria</taxon>
        <taxon>Bacillati</taxon>
        <taxon>Bacillota</taxon>
        <taxon>Clostridia</taxon>
        <taxon>Lachnospirales</taxon>
        <taxon>Lachnospiraceae</taxon>
        <taxon>Dorea</taxon>
    </lineage>
</organism>
<comment type="caution">
    <text evidence="1">The sequence shown here is derived from an EMBL/GenBank/DDBJ whole genome shotgun (WGS) entry which is preliminary data.</text>
</comment>
<dbReference type="SUPFAM" id="SSF56731">
    <property type="entry name" value="DNA primase core"/>
    <property type="match status" value="1"/>
</dbReference>
<dbReference type="Proteomes" id="UP000266376">
    <property type="component" value="Unassembled WGS sequence"/>
</dbReference>
<accession>A0A395XLF8</accession>
<evidence type="ECO:0000313" key="1">
    <source>
        <dbReference type="EMBL" id="RGW53049.1"/>
    </source>
</evidence>
<protein>
    <submittedName>
        <fullName evidence="1">Toprim domain-containing protein</fullName>
    </submittedName>
</protein>
<dbReference type="Pfam" id="PF13155">
    <property type="entry name" value="Toprim_2"/>
    <property type="match status" value="1"/>
</dbReference>
<proteinExistence type="predicted"/>
<name>A0A395XLF8_9FIRM</name>
<gene>
    <name evidence="1" type="ORF">DWV67_08410</name>
</gene>
<dbReference type="Gene3D" id="3.40.1360.10">
    <property type="match status" value="1"/>
</dbReference>
<sequence>MQYFADHKNIRKIYLCLDNDIAGNAACENLAEKIPNDKVVMRLRPVKKDWNECLIAGIICFGFFNNF</sequence>
<evidence type="ECO:0000313" key="2">
    <source>
        <dbReference type="Proteomes" id="UP000266376"/>
    </source>
</evidence>
<dbReference type="AlphaFoldDB" id="A0A395XLF8"/>